<sequence>MLEGRAERRKGQLMIVGRIGRDGNAAVERKVLWSVEGRERKLWSMGGTGWDGCGAVECGERGGCGVEGEGRGGCDVWKGRERAVKCGRDSKGWMYSEGKGRAAVKCGRELGGMAVKCGGKGRRGCEV</sequence>
<comment type="caution">
    <text evidence="1">The sequence shown here is derived from an EMBL/GenBank/DDBJ whole genome shotgun (WGS) entry which is preliminary data.</text>
</comment>
<reference evidence="1 2" key="1">
    <citation type="submission" date="2019-05" db="EMBL/GenBank/DDBJ databases">
        <title>Another draft genome of Portunus trituberculatus and its Hox gene families provides insights of decapod evolution.</title>
        <authorList>
            <person name="Jeong J.-H."/>
            <person name="Song I."/>
            <person name="Kim S."/>
            <person name="Choi T."/>
            <person name="Kim D."/>
            <person name="Ryu S."/>
            <person name="Kim W."/>
        </authorList>
    </citation>
    <scope>NUCLEOTIDE SEQUENCE [LARGE SCALE GENOMIC DNA]</scope>
    <source>
        <tissue evidence="1">Muscle</tissue>
    </source>
</reference>
<protein>
    <submittedName>
        <fullName evidence="1">Uncharacterized protein</fullName>
    </submittedName>
</protein>
<dbReference type="Proteomes" id="UP000324222">
    <property type="component" value="Unassembled WGS sequence"/>
</dbReference>
<keyword evidence="2" id="KW-1185">Reference proteome</keyword>
<dbReference type="EMBL" id="VSRR010142286">
    <property type="protein sequence ID" value="MPD04692.1"/>
    <property type="molecule type" value="Genomic_DNA"/>
</dbReference>
<evidence type="ECO:0000313" key="1">
    <source>
        <dbReference type="EMBL" id="MPD04692.1"/>
    </source>
</evidence>
<evidence type="ECO:0000313" key="2">
    <source>
        <dbReference type="Proteomes" id="UP000324222"/>
    </source>
</evidence>
<proteinExistence type="predicted"/>
<accession>A0A5B7K2X3</accession>
<gene>
    <name evidence="1" type="ORF">E2C01_100395</name>
</gene>
<dbReference type="AlphaFoldDB" id="A0A5B7K2X3"/>
<name>A0A5B7K2X3_PORTR</name>
<organism evidence="1 2">
    <name type="scientific">Portunus trituberculatus</name>
    <name type="common">Swimming crab</name>
    <name type="synonym">Neptunus trituberculatus</name>
    <dbReference type="NCBI Taxonomy" id="210409"/>
    <lineage>
        <taxon>Eukaryota</taxon>
        <taxon>Metazoa</taxon>
        <taxon>Ecdysozoa</taxon>
        <taxon>Arthropoda</taxon>
        <taxon>Crustacea</taxon>
        <taxon>Multicrustacea</taxon>
        <taxon>Malacostraca</taxon>
        <taxon>Eumalacostraca</taxon>
        <taxon>Eucarida</taxon>
        <taxon>Decapoda</taxon>
        <taxon>Pleocyemata</taxon>
        <taxon>Brachyura</taxon>
        <taxon>Eubrachyura</taxon>
        <taxon>Portunoidea</taxon>
        <taxon>Portunidae</taxon>
        <taxon>Portuninae</taxon>
        <taxon>Portunus</taxon>
    </lineage>
</organism>